<name>A0A6I3ISM5_9MICO</name>
<keyword evidence="2" id="KW-0479">Metal-binding</keyword>
<dbReference type="Pfam" id="PF00067">
    <property type="entry name" value="p450"/>
    <property type="match status" value="1"/>
</dbReference>
<keyword evidence="2" id="KW-0560">Oxidoreductase</keyword>
<keyword evidence="2" id="KW-0349">Heme</keyword>
<dbReference type="PRINTS" id="PR00359">
    <property type="entry name" value="BP450"/>
</dbReference>
<keyword evidence="2" id="KW-0408">Iron</keyword>
<comment type="similarity">
    <text evidence="1 2">Belongs to the cytochrome P450 family.</text>
</comment>
<sequence>MQPLPEAAQGSNEQWAALVLRRALTDVNLHGVDIPAGSLVHVLLASANRDPRQYPDPDTFDISRPTIERHMAFGGGPHFCPGTALSRLLADLSFRSWYPHVHRLSLDPADPPTLRLTQGSFGFARLPFIIGD</sequence>
<dbReference type="SUPFAM" id="SSF48264">
    <property type="entry name" value="Cytochrome P450"/>
    <property type="match status" value="1"/>
</dbReference>
<dbReference type="AlphaFoldDB" id="A0A6I3ISM5"/>
<dbReference type="GO" id="GO:0016705">
    <property type="term" value="F:oxidoreductase activity, acting on paired donors, with incorporation or reduction of molecular oxygen"/>
    <property type="evidence" value="ECO:0007669"/>
    <property type="project" value="InterPro"/>
</dbReference>
<accession>A0A6I3ISM5</accession>
<dbReference type="Gene3D" id="1.10.630.10">
    <property type="entry name" value="Cytochrome P450"/>
    <property type="match status" value="1"/>
</dbReference>
<gene>
    <name evidence="3" type="ORF">GGG17_06790</name>
</gene>
<dbReference type="GO" id="GO:0020037">
    <property type="term" value="F:heme binding"/>
    <property type="evidence" value="ECO:0007669"/>
    <property type="project" value="InterPro"/>
</dbReference>
<dbReference type="PROSITE" id="PS00086">
    <property type="entry name" value="CYTOCHROME_P450"/>
    <property type="match status" value="1"/>
</dbReference>
<proteinExistence type="inferred from homology"/>
<dbReference type="Proteomes" id="UP000431092">
    <property type="component" value="Unassembled WGS sequence"/>
</dbReference>
<dbReference type="InterPro" id="IPR002397">
    <property type="entry name" value="Cyt_P450_B"/>
</dbReference>
<dbReference type="EMBL" id="WLVL01000023">
    <property type="protein sequence ID" value="MTB71679.1"/>
    <property type="molecule type" value="Genomic_DNA"/>
</dbReference>
<evidence type="ECO:0000256" key="2">
    <source>
        <dbReference type="RuleBase" id="RU000461"/>
    </source>
</evidence>
<organism evidence="3 4">
    <name type="scientific">Arsenicicoccus cauae</name>
    <dbReference type="NCBI Taxonomy" id="2663847"/>
    <lineage>
        <taxon>Bacteria</taxon>
        <taxon>Bacillati</taxon>
        <taxon>Actinomycetota</taxon>
        <taxon>Actinomycetes</taxon>
        <taxon>Micrococcales</taxon>
        <taxon>Intrasporangiaceae</taxon>
        <taxon>Arsenicicoccus</taxon>
    </lineage>
</organism>
<dbReference type="PANTHER" id="PTHR46696">
    <property type="entry name" value="P450, PUTATIVE (EUROFUNG)-RELATED"/>
    <property type="match status" value="1"/>
</dbReference>
<reference evidence="3 4" key="1">
    <citation type="submission" date="2019-11" db="EMBL/GenBank/DDBJ databases">
        <title>Whole genome sequencing identifies a novel species of the genus Arsenicicoccus isolated from human blood.</title>
        <authorList>
            <person name="Jeong J.H."/>
            <person name="Kweon O.J."/>
            <person name="Kim H.R."/>
            <person name="Kim T.-H."/>
            <person name="Ha S.-M."/>
            <person name="Lee M.-K."/>
        </authorList>
    </citation>
    <scope>NUCLEOTIDE SEQUENCE [LARGE SCALE GENOMIC DNA]</scope>
    <source>
        <strain evidence="3 4">MKL-02</strain>
    </source>
</reference>
<dbReference type="InterPro" id="IPR001128">
    <property type="entry name" value="Cyt_P450"/>
</dbReference>
<keyword evidence="2" id="KW-0503">Monooxygenase</keyword>
<evidence type="ECO:0000313" key="3">
    <source>
        <dbReference type="EMBL" id="MTB71679.1"/>
    </source>
</evidence>
<evidence type="ECO:0000256" key="1">
    <source>
        <dbReference type="ARBA" id="ARBA00010617"/>
    </source>
</evidence>
<dbReference type="InterPro" id="IPR017972">
    <property type="entry name" value="Cyt_P450_CS"/>
</dbReference>
<keyword evidence="4" id="KW-1185">Reference proteome</keyword>
<dbReference type="InterPro" id="IPR036396">
    <property type="entry name" value="Cyt_P450_sf"/>
</dbReference>
<dbReference type="GO" id="GO:0004497">
    <property type="term" value="F:monooxygenase activity"/>
    <property type="evidence" value="ECO:0007669"/>
    <property type="project" value="UniProtKB-KW"/>
</dbReference>
<comment type="caution">
    <text evidence="3">The sequence shown here is derived from an EMBL/GenBank/DDBJ whole genome shotgun (WGS) entry which is preliminary data.</text>
</comment>
<protein>
    <submittedName>
        <fullName evidence="3">Cytochrome P450</fullName>
    </submittedName>
</protein>
<dbReference type="GO" id="GO:0005506">
    <property type="term" value="F:iron ion binding"/>
    <property type="evidence" value="ECO:0007669"/>
    <property type="project" value="InterPro"/>
</dbReference>
<dbReference type="PANTHER" id="PTHR46696:SF6">
    <property type="entry name" value="P450, PUTATIVE (EUROFUNG)-RELATED"/>
    <property type="match status" value="1"/>
</dbReference>
<evidence type="ECO:0000313" key="4">
    <source>
        <dbReference type="Proteomes" id="UP000431092"/>
    </source>
</evidence>